<evidence type="ECO:0008006" key="3">
    <source>
        <dbReference type="Google" id="ProtNLM"/>
    </source>
</evidence>
<accession>A0A1Y0IGV2</accession>
<protein>
    <recommendedName>
        <fullName evidence="3">DUF3348 family protein</fullName>
    </recommendedName>
</protein>
<reference evidence="1 2" key="1">
    <citation type="submission" date="2017-05" db="EMBL/GenBank/DDBJ databases">
        <title>Genomic insights into alkan degradation activity of Oleiphilus messinensis.</title>
        <authorList>
            <person name="Kozyavkin S.A."/>
            <person name="Slesarev A.I."/>
            <person name="Golyshin P.N."/>
            <person name="Korzhenkov A."/>
            <person name="Golyshina O.N."/>
            <person name="Toshchakov S.V."/>
        </authorList>
    </citation>
    <scope>NUCLEOTIDE SEQUENCE [LARGE SCALE GENOMIC DNA]</scope>
    <source>
        <strain evidence="1 2">ME102</strain>
    </source>
</reference>
<sequence length="249" mass="28091">MSQAFSNVSLYGSRLIRALTDLAVADVDLSHDHFTDRLAGLVDISGSITLSDAHSQSRRLEFVAESVSSETLQMSFAEVRTNLVKGILQSFVPGQRGMRIKLPKEERTEEAEPLGFEPYHRFYAAHQRDMEAKVRRLHDQIRDQVAVISPELAKITILDRAFSDILQSYARKSLAVTPRLLGTRFRFLQRENKVRAEAREQSASKLWLTEDTGLIAFCHEMKTVLLAELEVRLLPVMALIEAANSAQPQ</sequence>
<dbReference type="KEGG" id="ome:OLMES_4628"/>
<dbReference type="AlphaFoldDB" id="A0A1Y0IGV2"/>
<dbReference type="Pfam" id="PF11828">
    <property type="entry name" value="DUF3348"/>
    <property type="match status" value="1"/>
</dbReference>
<dbReference type="InterPro" id="IPR021783">
    <property type="entry name" value="DUF3348"/>
</dbReference>
<dbReference type="Proteomes" id="UP000196027">
    <property type="component" value="Chromosome"/>
</dbReference>
<evidence type="ECO:0000313" key="2">
    <source>
        <dbReference type="Proteomes" id="UP000196027"/>
    </source>
</evidence>
<keyword evidence="2" id="KW-1185">Reference proteome</keyword>
<dbReference type="OrthoDB" id="5949373at2"/>
<proteinExistence type="predicted"/>
<evidence type="ECO:0000313" key="1">
    <source>
        <dbReference type="EMBL" id="ARU58623.1"/>
    </source>
</evidence>
<name>A0A1Y0IGV2_9GAMM</name>
<dbReference type="EMBL" id="CP021425">
    <property type="protein sequence ID" value="ARU58623.1"/>
    <property type="molecule type" value="Genomic_DNA"/>
</dbReference>
<organism evidence="1 2">
    <name type="scientific">Oleiphilus messinensis</name>
    <dbReference type="NCBI Taxonomy" id="141451"/>
    <lineage>
        <taxon>Bacteria</taxon>
        <taxon>Pseudomonadati</taxon>
        <taxon>Pseudomonadota</taxon>
        <taxon>Gammaproteobacteria</taxon>
        <taxon>Oceanospirillales</taxon>
        <taxon>Oleiphilaceae</taxon>
        <taxon>Oleiphilus</taxon>
    </lineage>
</organism>
<dbReference type="RefSeq" id="WP_087463381.1">
    <property type="nucleotide sequence ID" value="NZ_CP021425.1"/>
</dbReference>
<gene>
    <name evidence="1" type="ORF">OLMES_4628</name>
</gene>